<feature type="binding site" evidence="3">
    <location>
        <begin position="113"/>
        <end position="115"/>
    </location>
    <ligand>
        <name>acetyl-CoA</name>
        <dbReference type="ChEBI" id="CHEBI:57288"/>
    </ligand>
</feature>
<accession>A0ABP8PEZ4</accession>
<feature type="domain" description="Eis-like acetyltransferase" evidence="5">
    <location>
        <begin position="220"/>
        <end position="329"/>
    </location>
</feature>
<dbReference type="Gene3D" id="3.30.1050.10">
    <property type="entry name" value="SCP2 sterol-binding domain"/>
    <property type="match status" value="1"/>
</dbReference>
<keyword evidence="1 3" id="KW-0808">Transferase</keyword>
<dbReference type="HAMAP" id="MF_01812">
    <property type="entry name" value="Eis"/>
    <property type="match status" value="1"/>
</dbReference>
<feature type="binding site" evidence="3">
    <location>
        <begin position="149"/>
        <end position="150"/>
    </location>
    <ligand>
        <name>acetyl-CoA</name>
        <dbReference type="ChEBI" id="CHEBI:57288"/>
    </ligand>
</feature>
<dbReference type="Pfam" id="PF13530">
    <property type="entry name" value="SCP2_2"/>
    <property type="match status" value="1"/>
</dbReference>
<dbReference type="EMBL" id="BAABGP010000013">
    <property type="protein sequence ID" value="GAA4485121.1"/>
    <property type="molecule type" value="Genomic_DNA"/>
</dbReference>
<evidence type="ECO:0000313" key="6">
    <source>
        <dbReference type="EMBL" id="GAA4485121.1"/>
    </source>
</evidence>
<dbReference type="InterPro" id="IPR036527">
    <property type="entry name" value="SCP2_sterol-bd_dom_sf"/>
</dbReference>
<dbReference type="PANTHER" id="PTHR37817">
    <property type="entry name" value="N-ACETYLTRANSFERASE EIS"/>
    <property type="match status" value="1"/>
</dbReference>
<evidence type="ECO:0000259" key="5">
    <source>
        <dbReference type="Pfam" id="PF17668"/>
    </source>
</evidence>
<feature type="binding site" evidence="3">
    <location>
        <begin position="121"/>
        <end position="126"/>
    </location>
    <ligand>
        <name>acetyl-CoA</name>
        <dbReference type="ChEBI" id="CHEBI:57288"/>
    </ligand>
</feature>
<comment type="caution">
    <text evidence="6">The sequence shown here is derived from an EMBL/GenBank/DDBJ whole genome shotgun (WGS) entry which is preliminary data.</text>
</comment>
<dbReference type="SUPFAM" id="SSF55718">
    <property type="entry name" value="SCP-like"/>
    <property type="match status" value="1"/>
</dbReference>
<name>A0ABP8PEZ4_9MICO</name>
<comment type="similarity">
    <text evidence="3">Belongs to the acetyltransferase Eis family.</text>
</comment>
<dbReference type="InterPro" id="IPR041380">
    <property type="entry name" value="Acetyltransf_17"/>
</dbReference>
<dbReference type="Gene3D" id="3.40.630.30">
    <property type="match status" value="2"/>
</dbReference>
<sequence>MVFPDARDVPVDPLSEQRLSGSGLDYRIVDLADPAAARAFVRAETRGFLDQEPDDESVRATVDMMAARRNVGVYAATAGSAVDALPVATVDSWVTPMTVPGGGHVPMWAISAVTVAGTHRRRGIARSLLEGELRAAVGAGIPVAGLTATEATIYGRYGFGPAAPVARVEVDARRAGGIAPEPTGVVEYVDREQLPEALSQVHERAREQRAGQIPGWPLRWMRLAGTAPGEEKGRAVRGAQYRDADGVVRGVLVYALEILDAEFGADLVIRHVVADAPEALRALWAFAVNHDLIRTVRADLQPVDDPLPWLVADQRAVRTTVHDHGWLRILDVPSALGARSYRAPLDLVIRVSDPLGFAEGSWRVRIGQDGAAVIEPTADAADIALDVAALSSLYLGGVSATTLRAAGRITATADSAASFDDAFGSASAPTLSIWY</sequence>
<protein>
    <submittedName>
        <fullName evidence="6">GNAT family N-acetyltransferase</fullName>
    </submittedName>
</protein>
<evidence type="ECO:0000259" key="4">
    <source>
        <dbReference type="Pfam" id="PF13530"/>
    </source>
</evidence>
<evidence type="ECO:0000256" key="3">
    <source>
        <dbReference type="HAMAP-Rule" id="MF_01812"/>
    </source>
</evidence>
<dbReference type="InterPro" id="IPR025559">
    <property type="entry name" value="Eis_dom"/>
</dbReference>
<proteinExistence type="inferred from homology"/>
<dbReference type="RefSeq" id="WP_345186395.1">
    <property type="nucleotide sequence ID" value="NZ_BAABGP010000013.1"/>
</dbReference>
<dbReference type="InterPro" id="IPR051554">
    <property type="entry name" value="Acetyltransferase_Eis"/>
</dbReference>
<keyword evidence="7" id="KW-1185">Reference proteome</keyword>
<dbReference type="Pfam" id="PF17668">
    <property type="entry name" value="Acetyltransf_17"/>
    <property type="match status" value="1"/>
</dbReference>
<evidence type="ECO:0000256" key="2">
    <source>
        <dbReference type="ARBA" id="ARBA00023315"/>
    </source>
</evidence>
<dbReference type="InterPro" id="IPR022902">
    <property type="entry name" value="NAcTrfase_Eis"/>
</dbReference>
<feature type="domain" description="Enhanced intracellular survival protein" evidence="4">
    <location>
        <begin position="332"/>
        <end position="431"/>
    </location>
</feature>
<keyword evidence="2 3" id="KW-0012">Acyltransferase</keyword>
<feature type="active site" description="Proton acceptor; via carboxylate" evidence="3">
    <location>
        <position position="435"/>
    </location>
</feature>
<evidence type="ECO:0000256" key="1">
    <source>
        <dbReference type="ARBA" id="ARBA00022679"/>
    </source>
</evidence>
<comment type="subunit">
    <text evidence="3">Homohexamer; trimer of dimers.</text>
</comment>
<reference evidence="7" key="1">
    <citation type="journal article" date="2019" name="Int. J. Syst. Evol. Microbiol.">
        <title>The Global Catalogue of Microorganisms (GCM) 10K type strain sequencing project: providing services to taxonomists for standard genome sequencing and annotation.</title>
        <authorList>
            <consortium name="The Broad Institute Genomics Platform"/>
            <consortium name="The Broad Institute Genome Sequencing Center for Infectious Disease"/>
            <person name="Wu L."/>
            <person name="Ma J."/>
        </authorList>
    </citation>
    <scope>NUCLEOTIDE SEQUENCE [LARGE SCALE GENOMIC DNA]</scope>
    <source>
        <strain evidence="7">JCM 17839</strain>
    </source>
</reference>
<feature type="active site" description="Proton donor" evidence="3">
    <location>
        <position position="154"/>
    </location>
</feature>
<gene>
    <name evidence="6" type="ORF">GCM10023171_18980</name>
</gene>
<dbReference type="PANTHER" id="PTHR37817:SF1">
    <property type="entry name" value="N-ACETYLTRANSFERASE EIS"/>
    <property type="match status" value="1"/>
</dbReference>
<dbReference type="Proteomes" id="UP001500731">
    <property type="component" value="Unassembled WGS sequence"/>
</dbReference>
<dbReference type="InterPro" id="IPR016181">
    <property type="entry name" value="Acyl_CoA_acyltransferase"/>
</dbReference>
<organism evidence="6 7">
    <name type="scientific">Microbacterium panaciterrae</name>
    <dbReference type="NCBI Taxonomy" id="985759"/>
    <lineage>
        <taxon>Bacteria</taxon>
        <taxon>Bacillati</taxon>
        <taxon>Actinomycetota</taxon>
        <taxon>Actinomycetes</taxon>
        <taxon>Micrococcales</taxon>
        <taxon>Microbacteriaceae</taxon>
        <taxon>Microbacterium</taxon>
    </lineage>
</organism>
<dbReference type="SUPFAM" id="SSF55729">
    <property type="entry name" value="Acyl-CoA N-acyltransferases (Nat)"/>
    <property type="match status" value="1"/>
</dbReference>
<evidence type="ECO:0000313" key="7">
    <source>
        <dbReference type="Proteomes" id="UP001500731"/>
    </source>
</evidence>
<dbReference type="Pfam" id="PF13527">
    <property type="entry name" value="Acetyltransf_9"/>
    <property type="match status" value="1"/>
</dbReference>